<keyword evidence="2" id="KW-0732">Signal</keyword>
<dbReference type="AlphaFoldDB" id="A0A9X0A4R5"/>
<gene>
    <name evidence="3" type="ORF">OS493_008351</name>
</gene>
<evidence type="ECO:0000313" key="3">
    <source>
        <dbReference type="EMBL" id="KAJ7393055.1"/>
    </source>
</evidence>
<evidence type="ECO:0000256" key="1">
    <source>
        <dbReference type="SAM" id="MobiDB-lite"/>
    </source>
</evidence>
<keyword evidence="4" id="KW-1185">Reference proteome</keyword>
<feature type="region of interest" description="Disordered" evidence="1">
    <location>
        <begin position="83"/>
        <end position="112"/>
    </location>
</feature>
<proteinExistence type="predicted"/>
<dbReference type="EMBL" id="MU825399">
    <property type="protein sequence ID" value="KAJ7393055.1"/>
    <property type="molecule type" value="Genomic_DNA"/>
</dbReference>
<feature type="chain" id="PRO_5040955322" evidence="2">
    <location>
        <begin position="25"/>
        <end position="112"/>
    </location>
</feature>
<feature type="signal peptide" evidence="2">
    <location>
        <begin position="1"/>
        <end position="24"/>
    </location>
</feature>
<dbReference type="Proteomes" id="UP001163046">
    <property type="component" value="Unassembled WGS sequence"/>
</dbReference>
<protein>
    <submittedName>
        <fullName evidence="3">Uncharacterized protein</fullName>
    </submittedName>
</protein>
<evidence type="ECO:0000313" key="4">
    <source>
        <dbReference type="Proteomes" id="UP001163046"/>
    </source>
</evidence>
<reference evidence="3" key="1">
    <citation type="submission" date="2023-01" db="EMBL/GenBank/DDBJ databases">
        <title>Genome assembly of the deep-sea coral Lophelia pertusa.</title>
        <authorList>
            <person name="Herrera S."/>
            <person name="Cordes E."/>
        </authorList>
    </citation>
    <scope>NUCLEOTIDE SEQUENCE</scope>
    <source>
        <strain evidence="3">USNM1676648</strain>
        <tissue evidence="3">Polyp</tissue>
    </source>
</reference>
<organism evidence="3 4">
    <name type="scientific">Desmophyllum pertusum</name>
    <dbReference type="NCBI Taxonomy" id="174260"/>
    <lineage>
        <taxon>Eukaryota</taxon>
        <taxon>Metazoa</taxon>
        <taxon>Cnidaria</taxon>
        <taxon>Anthozoa</taxon>
        <taxon>Hexacorallia</taxon>
        <taxon>Scleractinia</taxon>
        <taxon>Caryophylliina</taxon>
        <taxon>Caryophylliidae</taxon>
        <taxon>Desmophyllum</taxon>
    </lineage>
</organism>
<evidence type="ECO:0000256" key="2">
    <source>
        <dbReference type="SAM" id="SignalP"/>
    </source>
</evidence>
<accession>A0A9X0A4R5</accession>
<sequence>MHRVRISVMLILAVTFLAMSLVKGDTAAEYNCSHCCRGKWSQCMSGCVDFNTCDAHCSTEKQSCDIGCPGSCSVNDPPYFRNASVKRQVSRPKKLKLRRKLKKQLKRAGRKH</sequence>
<comment type="caution">
    <text evidence="3">The sequence shown here is derived from an EMBL/GenBank/DDBJ whole genome shotgun (WGS) entry which is preliminary data.</text>
</comment>
<name>A0A9X0A4R5_9CNID</name>
<feature type="compositionally biased region" description="Basic residues" evidence="1">
    <location>
        <begin position="88"/>
        <end position="112"/>
    </location>
</feature>